<dbReference type="PANTHER" id="PTHR30055:SF174">
    <property type="entry name" value="TRANSCRIPTIONAL REGULATORY PROTEIN (PROBABLY TETR-FAMILY)-RELATED"/>
    <property type="match status" value="1"/>
</dbReference>
<dbReference type="InterPro" id="IPR009057">
    <property type="entry name" value="Homeodomain-like_sf"/>
</dbReference>
<evidence type="ECO:0000259" key="5">
    <source>
        <dbReference type="PROSITE" id="PS50977"/>
    </source>
</evidence>
<evidence type="ECO:0000313" key="6">
    <source>
        <dbReference type="EMBL" id="MDV2476958.1"/>
    </source>
</evidence>
<feature type="DNA-binding region" description="H-T-H motif" evidence="4">
    <location>
        <begin position="34"/>
        <end position="53"/>
    </location>
</feature>
<feature type="domain" description="HTH tetR-type" evidence="5">
    <location>
        <begin position="11"/>
        <end position="71"/>
    </location>
</feature>
<keyword evidence="1" id="KW-0805">Transcription regulation</keyword>
<dbReference type="SUPFAM" id="SSF46689">
    <property type="entry name" value="Homeodomain-like"/>
    <property type="match status" value="1"/>
</dbReference>
<protein>
    <submittedName>
        <fullName evidence="6">TetR/AcrR family transcriptional regulator</fullName>
    </submittedName>
</protein>
<dbReference type="PRINTS" id="PR00455">
    <property type="entry name" value="HTHTETR"/>
</dbReference>
<proteinExistence type="predicted"/>
<accession>A0ABU3WSR3</accession>
<comment type="caution">
    <text evidence="6">The sequence shown here is derived from an EMBL/GenBank/DDBJ whole genome shotgun (WGS) entry which is preliminary data.</text>
</comment>
<dbReference type="PANTHER" id="PTHR30055">
    <property type="entry name" value="HTH-TYPE TRANSCRIPTIONAL REGULATOR RUTR"/>
    <property type="match status" value="1"/>
</dbReference>
<dbReference type="InterPro" id="IPR001647">
    <property type="entry name" value="HTH_TetR"/>
</dbReference>
<gene>
    <name evidence="6" type="ORF">F8M49_19455</name>
</gene>
<keyword evidence="2 4" id="KW-0238">DNA-binding</keyword>
<dbReference type="Pfam" id="PF00440">
    <property type="entry name" value="TetR_N"/>
    <property type="match status" value="1"/>
</dbReference>
<dbReference type="InterPro" id="IPR050109">
    <property type="entry name" value="HTH-type_TetR-like_transc_reg"/>
</dbReference>
<evidence type="ECO:0000256" key="2">
    <source>
        <dbReference type="ARBA" id="ARBA00023125"/>
    </source>
</evidence>
<sequence length="194" mass="21438">MASPRRRLSPDQRRTELLDIGARLFSEHAYEDVRIEEVAELAGVSRGLMYHYFPTKRDFMAAVVQRESDRLLSVTEPDPALSVHDRIAAGLDAYLDYIESHAPGVLAINRGAGSADASIRGIVDAELDVQQQRIVEALAPPAADRELVELAVRGWISFVRTVCIDWLDRPTITTAQLRGLCLDALAGMLTARTN</sequence>
<dbReference type="PROSITE" id="PS50977">
    <property type="entry name" value="HTH_TETR_2"/>
    <property type="match status" value="1"/>
</dbReference>
<dbReference type="Pfam" id="PF21943">
    <property type="entry name" value="TetR_C_46"/>
    <property type="match status" value="1"/>
</dbReference>
<keyword evidence="7" id="KW-1185">Reference proteome</keyword>
<dbReference type="InterPro" id="IPR054129">
    <property type="entry name" value="DesT_TetR_C"/>
</dbReference>
<evidence type="ECO:0000256" key="3">
    <source>
        <dbReference type="ARBA" id="ARBA00023163"/>
    </source>
</evidence>
<dbReference type="EMBL" id="WBMO01000001">
    <property type="protein sequence ID" value="MDV2476958.1"/>
    <property type="molecule type" value="Genomic_DNA"/>
</dbReference>
<evidence type="ECO:0000313" key="7">
    <source>
        <dbReference type="Proteomes" id="UP001275440"/>
    </source>
</evidence>
<organism evidence="6 7">
    <name type="scientific">Rhodococcus zopfii</name>
    <dbReference type="NCBI Taxonomy" id="43772"/>
    <lineage>
        <taxon>Bacteria</taxon>
        <taxon>Bacillati</taxon>
        <taxon>Actinomycetota</taxon>
        <taxon>Actinomycetes</taxon>
        <taxon>Mycobacteriales</taxon>
        <taxon>Nocardiaceae</taxon>
        <taxon>Rhodococcus</taxon>
    </lineage>
</organism>
<keyword evidence="3" id="KW-0804">Transcription</keyword>
<name>A0ABU3WSR3_9NOCA</name>
<dbReference type="Gene3D" id="1.10.357.10">
    <property type="entry name" value="Tetracycline Repressor, domain 2"/>
    <property type="match status" value="1"/>
</dbReference>
<reference evidence="6 7" key="1">
    <citation type="submission" date="2019-10" db="EMBL/GenBank/DDBJ databases">
        <title>Draft Genome Assembly of Rhodococcus zopfii DSM44189.</title>
        <authorList>
            <person name="Sutton J.M."/>
            <person name="Akob D.M."/>
            <person name="Bushman T.J."/>
        </authorList>
    </citation>
    <scope>NUCLEOTIDE SEQUENCE [LARGE SCALE GENOMIC DNA]</scope>
    <source>
        <strain evidence="6 7">DSM 44189</strain>
    </source>
</reference>
<dbReference type="Proteomes" id="UP001275440">
    <property type="component" value="Unassembled WGS sequence"/>
</dbReference>
<evidence type="ECO:0000256" key="4">
    <source>
        <dbReference type="PROSITE-ProRule" id="PRU00335"/>
    </source>
</evidence>
<evidence type="ECO:0000256" key="1">
    <source>
        <dbReference type="ARBA" id="ARBA00023015"/>
    </source>
</evidence>